<dbReference type="OrthoDB" id="5130748at2759"/>
<dbReference type="Proteomes" id="UP000717696">
    <property type="component" value="Unassembled WGS sequence"/>
</dbReference>
<feature type="non-terminal residue" evidence="1">
    <location>
        <position position="1"/>
    </location>
</feature>
<evidence type="ECO:0000313" key="1">
    <source>
        <dbReference type="EMBL" id="KAH7151955.1"/>
    </source>
</evidence>
<proteinExistence type="predicted"/>
<feature type="non-terminal residue" evidence="1">
    <location>
        <position position="71"/>
    </location>
</feature>
<comment type="caution">
    <text evidence="1">The sequence shown here is derived from an EMBL/GenBank/DDBJ whole genome shotgun (WGS) entry which is preliminary data.</text>
</comment>
<dbReference type="AlphaFoldDB" id="A0A9P9F1W9"/>
<name>A0A9P9F1W9_9HYPO</name>
<gene>
    <name evidence="1" type="ORF">B0J13DRAFT_419973</name>
</gene>
<protein>
    <submittedName>
        <fullName evidence="1">Uncharacterized protein</fullName>
    </submittedName>
</protein>
<keyword evidence="2" id="KW-1185">Reference proteome</keyword>
<organism evidence="1 2">
    <name type="scientific">Dactylonectria estremocensis</name>
    <dbReference type="NCBI Taxonomy" id="1079267"/>
    <lineage>
        <taxon>Eukaryota</taxon>
        <taxon>Fungi</taxon>
        <taxon>Dikarya</taxon>
        <taxon>Ascomycota</taxon>
        <taxon>Pezizomycotina</taxon>
        <taxon>Sordariomycetes</taxon>
        <taxon>Hypocreomycetidae</taxon>
        <taxon>Hypocreales</taxon>
        <taxon>Nectriaceae</taxon>
        <taxon>Dactylonectria</taxon>
    </lineage>
</organism>
<evidence type="ECO:0000313" key="2">
    <source>
        <dbReference type="Proteomes" id="UP000717696"/>
    </source>
</evidence>
<reference evidence="1" key="1">
    <citation type="journal article" date="2021" name="Nat. Commun.">
        <title>Genetic determinants of endophytism in the Arabidopsis root mycobiome.</title>
        <authorList>
            <person name="Mesny F."/>
            <person name="Miyauchi S."/>
            <person name="Thiergart T."/>
            <person name="Pickel B."/>
            <person name="Atanasova L."/>
            <person name="Karlsson M."/>
            <person name="Huettel B."/>
            <person name="Barry K.W."/>
            <person name="Haridas S."/>
            <person name="Chen C."/>
            <person name="Bauer D."/>
            <person name="Andreopoulos W."/>
            <person name="Pangilinan J."/>
            <person name="LaButti K."/>
            <person name="Riley R."/>
            <person name="Lipzen A."/>
            <person name="Clum A."/>
            <person name="Drula E."/>
            <person name="Henrissat B."/>
            <person name="Kohler A."/>
            <person name="Grigoriev I.V."/>
            <person name="Martin F.M."/>
            <person name="Hacquard S."/>
        </authorList>
    </citation>
    <scope>NUCLEOTIDE SEQUENCE</scope>
    <source>
        <strain evidence="1">MPI-CAGE-AT-0021</strain>
    </source>
</reference>
<accession>A0A9P9F1W9</accession>
<sequence>EVELKRCFEILHACAIVTDLTATLTSTRETMEGFLNAALKEWTGNLADDPAKPVLDFVLRQDISVGNVCGE</sequence>
<dbReference type="EMBL" id="JAGMUU010000005">
    <property type="protein sequence ID" value="KAH7151955.1"/>
    <property type="molecule type" value="Genomic_DNA"/>
</dbReference>